<dbReference type="GO" id="GO:0004674">
    <property type="term" value="F:protein serine/threonine kinase activity"/>
    <property type="evidence" value="ECO:0007669"/>
    <property type="project" value="UniProtKB-KW"/>
</dbReference>
<keyword evidence="2" id="KW-0808">Transferase</keyword>
<feature type="domain" description="AGC-kinase C-terminal" evidence="7">
    <location>
        <begin position="514"/>
        <end position="563"/>
    </location>
</feature>
<dbReference type="AlphaFoldDB" id="K0S242"/>
<feature type="compositionally biased region" description="Low complexity" evidence="6">
    <location>
        <begin position="37"/>
        <end position="47"/>
    </location>
</feature>
<evidence type="ECO:0000313" key="8">
    <source>
        <dbReference type="EMBL" id="EJK55086.1"/>
    </source>
</evidence>
<evidence type="ECO:0000256" key="4">
    <source>
        <dbReference type="ARBA" id="ARBA00022777"/>
    </source>
</evidence>
<evidence type="ECO:0000256" key="3">
    <source>
        <dbReference type="ARBA" id="ARBA00022741"/>
    </source>
</evidence>
<gene>
    <name evidence="8" type="ORF">THAOC_25214</name>
</gene>
<keyword evidence="4" id="KW-0418">Kinase</keyword>
<dbReference type="GO" id="GO:0005524">
    <property type="term" value="F:ATP binding"/>
    <property type="evidence" value="ECO:0007669"/>
    <property type="project" value="UniProtKB-KW"/>
</dbReference>
<name>K0S242_THAOC</name>
<evidence type="ECO:0000256" key="6">
    <source>
        <dbReference type="SAM" id="MobiDB-lite"/>
    </source>
</evidence>
<dbReference type="SUPFAM" id="SSF56112">
    <property type="entry name" value="Protein kinase-like (PK-like)"/>
    <property type="match status" value="1"/>
</dbReference>
<organism evidence="8 9">
    <name type="scientific">Thalassiosira oceanica</name>
    <name type="common">Marine diatom</name>
    <dbReference type="NCBI Taxonomy" id="159749"/>
    <lineage>
        <taxon>Eukaryota</taxon>
        <taxon>Sar</taxon>
        <taxon>Stramenopiles</taxon>
        <taxon>Ochrophyta</taxon>
        <taxon>Bacillariophyta</taxon>
        <taxon>Coscinodiscophyceae</taxon>
        <taxon>Thalassiosirophycidae</taxon>
        <taxon>Thalassiosirales</taxon>
        <taxon>Thalassiosiraceae</taxon>
        <taxon>Thalassiosira</taxon>
    </lineage>
</organism>
<dbReference type="InterPro" id="IPR011009">
    <property type="entry name" value="Kinase-like_dom_sf"/>
</dbReference>
<dbReference type="PANTHER" id="PTHR24353">
    <property type="entry name" value="CYCLIC NUCLEOTIDE-DEPENDENT PROTEIN KINASE"/>
    <property type="match status" value="1"/>
</dbReference>
<feature type="region of interest" description="Disordered" evidence="6">
    <location>
        <begin position="191"/>
        <end position="310"/>
    </location>
</feature>
<dbReference type="EMBL" id="AGNL01034746">
    <property type="protein sequence ID" value="EJK55086.1"/>
    <property type="molecule type" value="Genomic_DNA"/>
</dbReference>
<sequence length="563" mass="61475">MKKFQNRCRLRREKRIGMTFSKGRHKTDVAMWPFVNAAPQPSAAPRPLSRRSDRASRARATVSAQDVANDFVENAGTATYTPDDGTRRAAQPQHPRGGSTERSSCSTRSFRSRCGDADATLPQLSRYSIPSLRQMLQNTEECLQETQEDIQRTLDDLIDAPSAGASFDRLMRQLQMLKQRLRKYEAKRTTLKADLGVSPPAPAPAPDKTPGHDDPIVGRLADGDGGDDTSAIKDDDSALDNKNHVPDEPTRPASDGRDPTPDQSFQRDFDTTEGDVLGGTEEDVLGRTSSQKDDDSKSHSPAEVEGDIDINGTALERAAPLADGTTSHSHLEVEGDADIKGTALERVAPLADGTVLTSYSMVEGDTKCGEADVYSVPQEDNESDDDVQGLELSASDVYDDAADRNDAADLADFPRSTASADAEFTVLNEGHDWAVDYWALGVLIYEMTNGVPPFYADEPMGVYEKILSGIVTVPSHFSRGLGDLVKKLLKTFQSKRLGRTKGGAGSVMKQKWFSGFDWNSLLARELEVPIKPTVRSADDISNFDPYDEEDEAPGKPTGWFPEL</sequence>
<dbReference type="eggNOG" id="KOG0616">
    <property type="taxonomic scope" value="Eukaryota"/>
</dbReference>
<dbReference type="InterPro" id="IPR000961">
    <property type="entry name" value="AGC-kinase_C"/>
</dbReference>
<dbReference type="Gene3D" id="1.10.510.10">
    <property type="entry name" value="Transferase(Phosphotransferase) domain 1"/>
    <property type="match status" value="1"/>
</dbReference>
<dbReference type="InterPro" id="IPR000719">
    <property type="entry name" value="Prot_kinase_dom"/>
</dbReference>
<accession>K0S242</accession>
<feature type="compositionally biased region" description="Basic and acidic residues" evidence="6">
    <location>
        <begin position="290"/>
        <end position="302"/>
    </location>
</feature>
<keyword evidence="5" id="KW-0067">ATP-binding</keyword>
<evidence type="ECO:0000259" key="7">
    <source>
        <dbReference type="PROSITE" id="PS51285"/>
    </source>
</evidence>
<dbReference type="Pfam" id="PF00069">
    <property type="entry name" value="Pkinase"/>
    <property type="match status" value="1"/>
</dbReference>
<dbReference type="Proteomes" id="UP000266841">
    <property type="component" value="Unassembled WGS sequence"/>
</dbReference>
<dbReference type="PANTHER" id="PTHR24353:SF147">
    <property type="entry name" value="CGMP-DEPENDENT SERINE_THREONIN PROTEIN KINASE-RELATED"/>
    <property type="match status" value="1"/>
</dbReference>
<dbReference type="Gene3D" id="3.30.200.20">
    <property type="entry name" value="Phosphorylase Kinase, domain 1"/>
    <property type="match status" value="1"/>
</dbReference>
<feature type="region of interest" description="Disordered" evidence="6">
    <location>
        <begin position="36"/>
        <end position="117"/>
    </location>
</feature>
<keyword evidence="1" id="KW-0723">Serine/threonine-protein kinase</keyword>
<feature type="compositionally biased region" description="Basic and acidic residues" evidence="6">
    <location>
        <begin position="230"/>
        <end position="270"/>
    </location>
</feature>
<keyword evidence="9" id="KW-1185">Reference proteome</keyword>
<comment type="caution">
    <text evidence="8">The sequence shown here is derived from an EMBL/GenBank/DDBJ whole genome shotgun (WGS) entry which is preliminary data.</text>
</comment>
<feature type="compositionally biased region" description="Low complexity" evidence="6">
    <location>
        <begin position="96"/>
        <end position="109"/>
    </location>
</feature>
<dbReference type="PROSITE" id="PS51285">
    <property type="entry name" value="AGC_KINASE_CTER"/>
    <property type="match status" value="1"/>
</dbReference>
<evidence type="ECO:0000256" key="2">
    <source>
        <dbReference type="ARBA" id="ARBA00022679"/>
    </source>
</evidence>
<evidence type="ECO:0000313" key="9">
    <source>
        <dbReference type="Proteomes" id="UP000266841"/>
    </source>
</evidence>
<protein>
    <recommendedName>
        <fullName evidence="7">AGC-kinase C-terminal domain-containing protein</fullName>
    </recommendedName>
</protein>
<dbReference type="SMART" id="SM00133">
    <property type="entry name" value="S_TK_X"/>
    <property type="match status" value="1"/>
</dbReference>
<proteinExistence type="predicted"/>
<feature type="region of interest" description="Disordered" evidence="6">
    <location>
        <begin position="539"/>
        <end position="563"/>
    </location>
</feature>
<keyword evidence="3" id="KW-0547">Nucleotide-binding</keyword>
<dbReference type="OrthoDB" id="63267at2759"/>
<evidence type="ECO:0000256" key="5">
    <source>
        <dbReference type="ARBA" id="ARBA00022840"/>
    </source>
</evidence>
<reference evidence="8 9" key="1">
    <citation type="journal article" date="2012" name="Genome Biol.">
        <title>Genome and low-iron response of an oceanic diatom adapted to chronic iron limitation.</title>
        <authorList>
            <person name="Lommer M."/>
            <person name="Specht M."/>
            <person name="Roy A.S."/>
            <person name="Kraemer L."/>
            <person name="Andreson R."/>
            <person name="Gutowska M.A."/>
            <person name="Wolf J."/>
            <person name="Bergner S.V."/>
            <person name="Schilhabel M.B."/>
            <person name="Klostermeier U.C."/>
            <person name="Beiko R.G."/>
            <person name="Rosenstiel P."/>
            <person name="Hippler M."/>
            <person name="Laroche J."/>
        </authorList>
    </citation>
    <scope>NUCLEOTIDE SEQUENCE [LARGE SCALE GENOMIC DNA]</scope>
    <source>
        <strain evidence="8 9">CCMP1005</strain>
    </source>
</reference>
<evidence type="ECO:0000256" key="1">
    <source>
        <dbReference type="ARBA" id="ARBA00022527"/>
    </source>
</evidence>